<name>A0A8S5NJD5_9CAUD</name>
<evidence type="ECO:0000313" key="1">
    <source>
        <dbReference type="EMBL" id="DAD94846.1"/>
    </source>
</evidence>
<proteinExistence type="predicted"/>
<organism evidence="1">
    <name type="scientific">Siphoviridae sp. ctiJI15</name>
    <dbReference type="NCBI Taxonomy" id="2826431"/>
    <lineage>
        <taxon>Viruses</taxon>
        <taxon>Duplodnaviria</taxon>
        <taxon>Heunggongvirae</taxon>
        <taxon>Uroviricota</taxon>
        <taxon>Caudoviricetes</taxon>
    </lineage>
</organism>
<sequence>MFLLAPLVLCLKLLKIYFVCFIKPNYKKNGIKIRASRLSS</sequence>
<protein>
    <submittedName>
        <fullName evidence="1">Uncharacterized protein</fullName>
    </submittedName>
</protein>
<accession>A0A8S5NJD5</accession>
<reference evidence="1" key="1">
    <citation type="journal article" date="2021" name="Proc. Natl. Acad. Sci. U.S.A.">
        <title>A Catalog of Tens of Thousands of Viruses from Human Metagenomes Reveals Hidden Associations with Chronic Diseases.</title>
        <authorList>
            <person name="Tisza M.J."/>
            <person name="Buck C.B."/>
        </authorList>
    </citation>
    <scope>NUCLEOTIDE SEQUENCE</scope>
    <source>
        <strain evidence="1">CtiJI15</strain>
    </source>
</reference>
<dbReference type="EMBL" id="BK015182">
    <property type="protein sequence ID" value="DAD94846.1"/>
    <property type="molecule type" value="Genomic_DNA"/>
</dbReference>